<gene>
    <name evidence="3" type="ORF">MBHS_04660</name>
</gene>
<dbReference type="AlphaFoldDB" id="A0A1H6FFG5"/>
<evidence type="ECO:0000256" key="2">
    <source>
        <dbReference type="SAM" id="SignalP"/>
    </source>
</evidence>
<evidence type="ECO:0000313" key="3">
    <source>
        <dbReference type="EMBL" id="SEH08767.1"/>
    </source>
</evidence>
<accession>A0A1H6FFG5</accession>
<organism evidence="3 4">
    <name type="scientific">Candidatus Venteria ishoeyi</name>
    <dbReference type="NCBI Taxonomy" id="1899563"/>
    <lineage>
        <taxon>Bacteria</taxon>
        <taxon>Pseudomonadati</taxon>
        <taxon>Pseudomonadota</taxon>
        <taxon>Gammaproteobacteria</taxon>
        <taxon>Thiotrichales</taxon>
        <taxon>Thiotrichaceae</taxon>
        <taxon>Venteria</taxon>
    </lineage>
</organism>
<protein>
    <recommendedName>
        <fullName evidence="5">Zinc resistance-associated protein</fullName>
    </recommendedName>
</protein>
<evidence type="ECO:0008006" key="5">
    <source>
        <dbReference type="Google" id="ProtNLM"/>
    </source>
</evidence>
<dbReference type="EMBL" id="FMSV02000556">
    <property type="protein sequence ID" value="SEH08767.1"/>
    <property type="molecule type" value="Genomic_DNA"/>
</dbReference>
<evidence type="ECO:0000256" key="1">
    <source>
        <dbReference type="SAM" id="MobiDB-lite"/>
    </source>
</evidence>
<evidence type="ECO:0000313" key="4">
    <source>
        <dbReference type="Proteomes" id="UP000236724"/>
    </source>
</evidence>
<feature type="region of interest" description="Disordered" evidence="1">
    <location>
        <begin position="54"/>
        <end position="75"/>
    </location>
</feature>
<keyword evidence="2" id="KW-0732">Signal</keyword>
<dbReference type="Proteomes" id="UP000236724">
    <property type="component" value="Unassembled WGS sequence"/>
</dbReference>
<proteinExistence type="predicted"/>
<feature type="chain" id="PRO_5014764038" description="Zinc resistance-associated protein" evidence="2">
    <location>
        <begin position="24"/>
        <end position="201"/>
    </location>
</feature>
<keyword evidence="4" id="KW-1185">Reference proteome</keyword>
<sequence>MIKSVLYTALFSVALGGSASVLAAGEVAPAVAAPAPVAAPVAAPAPVAPVAPVTPATPAADNSAAKSPRETMQDEEAKFMQSMHERMAKMWSTEDPAERKKLMDEQKQAMQAHQQKKKELYQQMSGQYAAERVQNWHPGNQMGRGMGRRGMGPGMGRGMGPGMGQGQGMGKGMHRPMCQQHQAGMIERLDRIERQLEQLSK</sequence>
<dbReference type="RefSeq" id="WP_177428676.1">
    <property type="nucleotide sequence ID" value="NZ_FMSV02000556.1"/>
</dbReference>
<name>A0A1H6FFG5_9GAMM</name>
<feature type="signal peptide" evidence="2">
    <location>
        <begin position="1"/>
        <end position="23"/>
    </location>
</feature>
<reference evidence="3 4" key="1">
    <citation type="submission" date="2016-10" db="EMBL/GenBank/DDBJ databases">
        <authorList>
            <person name="de Groot N.N."/>
        </authorList>
    </citation>
    <scope>NUCLEOTIDE SEQUENCE [LARGE SCALE GENOMIC DNA]</scope>
    <source>
        <strain evidence="3">MBHS1</strain>
    </source>
</reference>